<keyword evidence="5" id="KW-1185">Reference proteome</keyword>
<evidence type="ECO:0000256" key="2">
    <source>
        <dbReference type="ARBA" id="ARBA00022857"/>
    </source>
</evidence>
<gene>
    <name evidence="4" type="ORF">PRZ48_013397</name>
</gene>
<organism evidence="4 5">
    <name type="scientific">Zasmidium cellare</name>
    <name type="common">Wine cellar mold</name>
    <name type="synonym">Racodium cellare</name>
    <dbReference type="NCBI Taxonomy" id="395010"/>
    <lineage>
        <taxon>Eukaryota</taxon>
        <taxon>Fungi</taxon>
        <taxon>Dikarya</taxon>
        <taxon>Ascomycota</taxon>
        <taxon>Pezizomycotina</taxon>
        <taxon>Dothideomycetes</taxon>
        <taxon>Dothideomycetidae</taxon>
        <taxon>Mycosphaerellales</taxon>
        <taxon>Mycosphaerellaceae</taxon>
        <taxon>Zasmidium</taxon>
    </lineage>
</organism>
<keyword evidence="3" id="KW-0560">Oxidoreductase</keyword>
<protein>
    <submittedName>
        <fullName evidence="4">Uncharacterized protein</fullName>
    </submittedName>
</protein>
<dbReference type="InterPro" id="IPR036291">
    <property type="entry name" value="NAD(P)-bd_dom_sf"/>
</dbReference>
<dbReference type="SUPFAM" id="SSF51735">
    <property type="entry name" value="NAD(P)-binding Rossmann-fold domains"/>
    <property type="match status" value="1"/>
</dbReference>
<sequence length="241" mass="26987">MPKLQAYSYTGPVDHTILADKSKLKGKSVIVTGGANGMGEECVHPNKAPVEPDLKIMGVNIDGTALTFKLAVHYFRKQPDSEDRDRCFIMTGSMTAFVDSPVSASFAQVLLSTDELQGNFEYTMSKYALRGLMRTARRTTWQQGIRINYVAPPYVRSAIRTAEYEKYLTDNGVEFAEPEDVASAMMRLASDRTINGHSLMVVPRSVAKEGFIDAGQDDSDDRYLKSYQELKVRIIKDHWVE</sequence>
<dbReference type="Pfam" id="PF13561">
    <property type="entry name" value="adh_short_C2"/>
    <property type="match status" value="1"/>
</dbReference>
<comment type="caution">
    <text evidence="4">The sequence shown here is derived from an EMBL/GenBank/DDBJ whole genome shotgun (WGS) entry which is preliminary data.</text>
</comment>
<dbReference type="PANTHER" id="PTHR43180:SF31">
    <property type="entry name" value="CHAIN DEHYDROGENASE_REDUCTASE, PUTATIVE (AFU_ORTHOLOGUE AFUA_2G16570)-RELATED"/>
    <property type="match status" value="1"/>
</dbReference>
<evidence type="ECO:0000313" key="5">
    <source>
        <dbReference type="Proteomes" id="UP001305779"/>
    </source>
</evidence>
<dbReference type="PROSITE" id="PS00061">
    <property type="entry name" value="ADH_SHORT"/>
    <property type="match status" value="1"/>
</dbReference>
<name>A0ABR0E1C4_ZASCE</name>
<dbReference type="EMBL" id="JAXOVC010000012">
    <property type="protein sequence ID" value="KAK4495070.1"/>
    <property type="molecule type" value="Genomic_DNA"/>
</dbReference>
<dbReference type="Gene3D" id="3.40.50.720">
    <property type="entry name" value="NAD(P)-binding Rossmann-like Domain"/>
    <property type="match status" value="1"/>
</dbReference>
<proteinExistence type="inferred from homology"/>
<dbReference type="PRINTS" id="PR00081">
    <property type="entry name" value="GDHRDH"/>
</dbReference>
<dbReference type="Proteomes" id="UP001305779">
    <property type="component" value="Unassembled WGS sequence"/>
</dbReference>
<dbReference type="PANTHER" id="PTHR43180">
    <property type="entry name" value="3-OXOACYL-(ACYL-CARRIER-PROTEIN) REDUCTASE (AFU_ORTHOLOGUE AFUA_6G11210)"/>
    <property type="match status" value="1"/>
</dbReference>
<comment type="similarity">
    <text evidence="1">Belongs to the short-chain dehydrogenases/reductases (SDR) family.</text>
</comment>
<dbReference type="InterPro" id="IPR002347">
    <property type="entry name" value="SDR_fam"/>
</dbReference>
<keyword evidence="2" id="KW-0521">NADP</keyword>
<reference evidence="4 5" key="1">
    <citation type="journal article" date="2023" name="G3 (Bethesda)">
        <title>A chromosome-level genome assembly of Zasmidium syzygii isolated from banana leaves.</title>
        <authorList>
            <person name="van Westerhoven A.C."/>
            <person name="Mehrabi R."/>
            <person name="Talebi R."/>
            <person name="Steentjes M.B.F."/>
            <person name="Corcolon B."/>
            <person name="Chong P.A."/>
            <person name="Kema G.H.J."/>
            <person name="Seidl M.F."/>
        </authorList>
    </citation>
    <scope>NUCLEOTIDE SEQUENCE [LARGE SCALE GENOMIC DNA]</scope>
    <source>
        <strain evidence="4 5">P124</strain>
    </source>
</reference>
<evidence type="ECO:0000256" key="1">
    <source>
        <dbReference type="ARBA" id="ARBA00006484"/>
    </source>
</evidence>
<evidence type="ECO:0000313" key="4">
    <source>
        <dbReference type="EMBL" id="KAK4495070.1"/>
    </source>
</evidence>
<accession>A0ABR0E1C4</accession>
<dbReference type="InterPro" id="IPR020904">
    <property type="entry name" value="Sc_DH/Rdtase_CS"/>
</dbReference>
<evidence type="ECO:0000256" key="3">
    <source>
        <dbReference type="ARBA" id="ARBA00023002"/>
    </source>
</evidence>